<evidence type="ECO:0000313" key="2">
    <source>
        <dbReference type="EMBL" id="KGM88298.1"/>
    </source>
</evidence>
<dbReference type="GO" id="GO:0016787">
    <property type="term" value="F:hydrolase activity"/>
    <property type="evidence" value="ECO:0007669"/>
    <property type="project" value="UniProtKB-KW"/>
</dbReference>
<dbReference type="eggNOG" id="COG0596">
    <property type="taxonomic scope" value="Bacteria"/>
</dbReference>
<dbReference type="InterPro" id="IPR000073">
    <property type="entry name" value="AB_hydrolase_1"/>
</dbReference>
<keyword evidence="2" id="KW-0808">Transferase</keyword>
<dbReference type="PANTHER" id="PTHR43433:SF5">
    <property type="entry name" value="AB HYDROLASE-1 DOMAIN-CONTAINING PROTEIN"/>
    <property type="match status" value="1"/>
</dbReference>
<protein>
    <submittedName>
        <fullName evidence="2">Putative hydrolase or acyltransferase (Alpha/beta hydrolase superfamily)</fullName>
    </submittedName>
</protein>
<dbReference type="PATRIC" id="fig|1288298.3.peg.2012"/>
<dbReference type="InterPro" id="IPR050471">
    <property type="entry name" value="AB_hydrolase"/>
</dbReference>
<dbReference type="InterPro" id="IPR029058">
    <property type="entry name" value="AB_hydrolase_fold"/>
</dbReference>
<accession>A0A0A0HQG8</accession>
<dbReference type="OrthoDB" id="9791366at2"/>
<evidence type="ECO:0000313" key="3">
    <source>
        <dbReference type="Proteomes" id="UP000030021"/>
    </source>
</evidence>
<dbReference type="HOGENOM" id="CLU_020336_1_1_5"/>
<comment type="caution">
    <text evidence="2">The sequence shown here is derived from an EMBL/GenBank/DDBJ whole genome shotgun (WGS) entry which is preliminary data.</text>
</comment>
<reference evidence="2 3" key="1">
    <citation type="submission" date="2013-01" db="EMBL/GenBank/DDBJ databases">
        <authorList>
            <person name="Fiebig A."/>
            <person name="Goeker M."/>
            <person name="Klenk H.-P.P."/>
        </authorList>
    </citation>
    <scope>NUCLEOTIDE SEQUENCE [LARGE SCALE GENOMIC DNA]</scope>
    <source>
        <strain evidence="2 3">DSM 17069</strain>
    </source>
</reference>
<name>A0A0A0HQG8_9RHOB</name>
<keyword evidence="2" id="KW-0012">Acyltransferase</keyword>
<feature type="domain" description="AB hydrolase-1" evidence="1">
    <location>
        <begin position="22"/>
        <end position="262"/>
    </location>
</feature>
<dbReference type="AlphaFoldDB" id="A0A0A0HQG8"/>
<dbReference type="Proteomes" id="UP000030021">
    <property type="component" value="Unassembled WGS sequence"/>
</dbReference>
<dbReference type="PANTHER" id="PTHR43433">
    <property type="entry name" value="HYDROLASE, ALPHA/BETA FOLD FAMILY PROTEIN"/>
    <property type="match status" value="1"/>
</dbReference>
<dbReference type="STRING" id="215743.ROSMUCSMR3_01106"/>
<organism evidence="2 3">
    <name type="scientific">Roseovarius mucosus DSM 17069</name>
    <dbReference type="NCBI Taxonomy" id="1288298"/>
    <lineage>
        <taxon>Bacteria</taxon>
        <taxon>Pseudomonadati</taxon>
        <taxon>Pseudomonadota</taxon>
        <taxon>Alphaproteobacteria</taxon>
        <taxon>Rhodobacterales</taxon>
        <taxon>Roseobacteraceae</taxon>
        <taxon>Roseovarius</taxon>
    </lineage>
</organism>
<gene>
    <name evidence="2" type="ORF">rosmuc_01996</name>
</gene>
<dbReference type="PRINTS" id="PR00111">
    <property type="entry name" value="ABHYDROLASE"/>
</dbReference>
<dbReference type="RefSeq" id="WP_037272779.1">
    <property type="nucleotide sequence ID" value="NZ_KN293979.1"/>
</dbReference>
<sequence length="277" mass="29833">MARFTTSDGLSLYFTDEGAGAPVLCLAGLTRNNADFSFVLPHLAGHRVICMDYRGRGQSDHAPDFMSYNILREGQDAIELMDHLGLDRVTLIGTSRGGLIGMALAYGHPARLSGVVLNDIGPEVAPIGIERIMDYVGNEPAQPDLDSCAAALAHVHAEGFPGVPLDRWRQQAEFMFHEKPGGGLGLRYDARLRDALVGQAGAGEAVDLWPLFDALKDIPTAAIRGANSDLLSLETFAKMQERHPGLITATVPDRGHVPFLDEPHALAAIHALLDQIK</sequence>
<dbReference type="GO" id="GO:0016746">
    <property type="term" value="F:acyltransferase activity"/>
    <property type="evidence" value="ECO:0007669"/>
    <property type="project" value="UniProtKB-KW"/>
</dbReference>
<dbReference type="EMBL" id="AONH01000010">
    <property type="protein sequence ID" value="KGM88298.1"/>
    <property type="molecule type" value="Genomic_DNA"/>
</dbReference>
<dbReference type="SUPFAM" id="SSF53474">
    <property type="entry name" value="alpha/beta-Hydrolases"/>
    <property type="match status" value="1"/>
</dbReference>
<dbReference type="Gene3D" id="3.40.50.1820">
    <property type="entry name" value="alpha/beta hydrolase"/>
    <property type="match status" value="1"/>
</dbReference>
<keyword evidence="2" id="KW-0378">Hydrolase</keyword>
<dbReference type="Pfam" id="PF00561">
    <property type="entry name" value="Abhydrolase_1"/>
    <property type="match status" value="1"/>
</dbReference>
<proteinExistence type="predicted"/>
<evidence type="ECO:0000259" key="1">
    <source>
        <dbReference type="Pfam" id="PF00561"/>
    </source>
</evidence>